<feature type="region of interest" description="Disordered" evidence="4">
    <location>
        <begin position="153"/>
        <end position="175"/>
    </location>
</feature>
<dbReference type="GO" id="GO:0015031">
    <property type="term" value="P:protein transport"/>
    <property type="evidence" value="ECO:0007669"/>
    <property type="project" value="UniProtKB-KW"/>
</dbReference>
<dbReference type="AlphaFoldDB" id="A0AAV9C3T6"/>
<feature type="compositionally biased region" description="Acidic residues" evidence="4">
    <location>
        <begin position="155"/>
        <end position="168"/>
    </location>
</feature>
<gene>
    <name evidence="6" type="ORF">QJS10_CPB21g01451</name>
</gene>
<dbReference type="GO" id="GO:0000145">
    <property type="term" value="C:exocyst"/>
    <property type="evidence" value="ECO:0007669"/>
    <property type="project" value="InterPro"/>
</dbReference>
<dbReference type="InterPro" id="IPR016159">
    <property type="entry name" value="Cullin_repeat-like_dom_sf"/>
</dbReference>
<evidence type="ECO:0000256" key="4">
    <source>
        <dbReference type="SAM" id="MobiDB-lite"/>
    </source>
</evidence>
<dbReference type="InterPro" id="IPR004140">
    <property type="entry name" value="Exo70"/>
</dbReference>
<dbReference type="PANTHER" id="PTHR12542">
    <property type="entry name" value="EXOCYST COMPLEX PROTEIN EXO70"/>
    <property type="match status" value="1"/>
</dbReference>
<comment type="function">
    <text evidence="3">Component of the exocyst complex.</text>
</comment>
<dbReference type="Pfam" id="PF20669">
    <property type="entry name" value="Exo70_N"/>
    <property type="match status" value="1"/>
</dbReference>
<keyword evidence="3" id="KW-0268">Exocytosis</keyword>
<evidence type="ECO:0000259" key="5">
    <source>
        <dbReference type="Pfam" id="PF03081"/>
    </source>
</evidence>
<dbReference type="Pfam" id="PF03081">
    <property type="entry name" value="Exo70_C"/>
    <property type="match status" value="1"/>
</dbReference>
<proteinExistence type="inferred from homology"/>
<evidence type="ECO:0000313" key="7">
    <source>
        <dbReference type="Proteomes" id="UP001180020"/>
    </source>
</evidence>
<accession>A0AAV9C3T6</accession>
<reference evidence="6" key="2">
    <citation type="submission" date="2023-06" db="EMBL/GenBank/DDBJ databases">
        <authorList>
            <person name="Ma L."/>
            <person name="Liu K.-W."/>
            <person name="Li Z."/>
            <person name="Hsiao Y.-Y."/>
            <person name="Qi Y."/>
            <person name="Fu T."/>
            <person name="Tang G."/>
            <person name="Zhang D."/>
            <person name="Sun W.-H."/>
            <person name="Liu D.-K."/>
            <person name="Li Y."/>
            <person name="Chen G.-Z."/>
            <person name="Liu X.-D."/>
            <person name="Liao X.-Y."/>
            <person name="Jiang Y.-T."/>
            <person name="Yu X."/>
            <person name="Hao Y."/>
            <person name="Huang J."/>
            <person name="Zhao X.-W."/>
            <person name="Ke S."/>
            <person name="Chen Y.-Y."/>
            <person name="Wu W.-L."/>
            <person name="Hsu J.-L."/>
            <person name="Lin Y.-F."/>
            <person name="Huang M.-D."/>
            <person name="Li C.-Y."/>
            <person name="Huang L."/>
            <person name="Wang Z.-W."/>
            <person name="Zhao X."/>
            <person name="Zhong W.-Y."/>
            <person name="Peng D.-H."/>
            <person name="Ahmad S."/>
            <person name="Lan S."/>
            <person name="Zhang J.-S."/>
            <person name="Tsai W.-C."/>
            <person name="Van De Peer Y."/>
            <person name="Liu Z.-J."/>
        </authorList>
    </citation>
    <scope>NUCLEOTIDE SEQUENCE</scope>
    <source>
        <strain evidence="6">CP</strain>
        <tissue evidence="6">Leaves</tissue>
    </source>
</reference>
<name>A0AAV9C3T6_ACOCL</name>
<protein>
    <recommendedName>
        <fullName evidence="3">Exocyst subunit Exo70 family protein</fullName>
    </recommendedName>
</protein>
<dbReference type="Gene3D" id="1.20.1280.170">
    <property type="entry name" value="Exocyst complex component Exo70"/>
    <property type="match status" value="1"/>
</dbReference>
<sequence>MASEENGEEKLLAVARHIAKTLGRTDTMADDILQIFSTFDGRFSREKLSETSPASASGGALDDDGDERIERVLRSLDRRISRFVASDRPIWSDAGDASTFLDSVDALLSLMGDLDPSISSDKPLIDRSEDLLQQAMFRLEDEFRSLMEGNVESTDLIDSDPDNDDSSDNEIPTAYPVSVSDMDSLTIDALPSGTVADLKTIADRMISAGFWKEIAHVYSAARRDFLEISASRLGLRPLTVEEVQGTPWQDLEDETSRWVPAANLAFRVLFPSERRLVDRVFSSSSAAAASAADLAFMESCRILSVRLLSFADAVAIGLRAPERLFRAVDLYECLRDLQPGIRNLFSDRYSTAIASEAAAVCRRLADAIRGIFMELENLIRRDPVKAPVPGGGCHPITRYVMNYLRAACSSRGTLEQVFSAHEGTDDERRRSSSSLSVQVAWIMELLQSNLEAKSKVFKDVALSHIFLMNNFRYIAGKVRDNEDLAVLLGEDWVRRETAKIRQCLVNYQRTAWGKVGAVLRVDAAVGTLREKLRVFNVYFEEICRAQVGWVVADEKMREEVRGAIVGAVVPAYRGFLSRVGGEGVKYGWEEVEARINGLFQGRSGGGYGGRN</sequence>
<keyword evidence="2 3" id="KW-0813">Transport</keyword>
<keyword evidence="3" id="KW-0653">Protein transport</keyword>
<dbReference type="EMBL" id="JAUJYO010000021">
    <property type="protein sequence ID" value="KAK1283392.1"/>
    <property type="molecule type" value="Genomic_DNA"/>
</dbReference>
<dbReference type="GO" id="GO:0005546">
    <property type="term" value="F:phosphatidylinositol-4,5-bisphosphate binding"/>
    <property type="evidence" value="ECO:0007669"/>
    <property type="project" value="InterPro"/>
</dbReference>
<feature type="domain" description="Exocyst complex subunit Exo70 C-terminal" evidence="5">
    <location>
        <begin position="256"/>
        <end position="596"/>
    </location>
</feature>
<keyword evidence="7" id="KW-1185">Reference proteome</keyword>
<reference evidence="6" key="1">
    <citation type="journal article" date="2023" name="Nat. Commun.">
        <title>Diploid and tetraploid genomes of Acorus and the evolution of monocots.</title>
        <authorList>
            <person name="Ma L."/>
            <person name="Liu K.W."/>
            <person name="Li Z."/>
            <person name="Hsiao Y.Y."/>
            <person name="Qi Y."/>
            <person name="Fu T."/>
            <person name="Tang G.D."/>
            <person name="Zhang D."/>
            <person name="Sun W.H."/>
            <person name="Liu D.K."/>
            <person name="Li Y."/>
            <person name="Chen G.Z."/>
            <person name="Liu X.D."/>
            <person name="Liao X.Y."/>
            <person name="Jiang Y.T."/>
            <person name="Yu X."/>
            <person name="Hao Y."/>
            <person name="Huang J."/>
            <person name="Zhao X.W."/>
            <person name="Ke S."/>
            <person name="Chen Y.Y."/>
            <person name="Wu W.L."/>
            <person name="Hsu J.L."/>
            <person name="Lin Y.F."/>
            <person name="Huang M.D."/>
            <person name="Li C.Y."/>
            <person name="Huang L."/>
            <person name="Wang Z.W."/>
            <person name="Zhao X."/>
            <person name="Zhong W.Y."/>
            <person name="Peng D.H."/>
            <person name="Ahmad S."/>
            <person name="Lan S."/>
            <person name="Zhang J.S."/>
            <person name="Tsai W.C."/>
            <person name="Van de Peer Y."/>
            <person name="Liu Z.J."/>
        </authorList>
    </citation>
    <scope>NUCLEOTIDE SEQUENCE</scope>
    <source>
        <strain evidence="6">CP</strain>
    </source>
</reference>
<dbReference type="Proteomes" id="UP001180020">
    <property type="component" value="Unassembled WGS sequence"/>
</dbReference>
<evidence type="ECO:0000256" key="1">
    <source>
        <dbReference type="ARBA" id="ARBA00006756"/>
    </source>
</evidence>
<organism evidence="6 7">
    <name type="scientific">Acorus calamus</name>
    <name type="common">Sweet flag</name>
    <dbReference type="NCBI Taxonomy" id="4465"/>
    <lineage>
        <taxon>Eukaryota</taxon>
        <taxon>Viridiplantae</taxon>
        <taxon>Streptophyta</taxon>
        <taxon>Embryophyta</taxon>
        <taxon>Tracheophyta</taxon>
        <taxon>Spermatophyta</taxon>
        <taxon>Magnoliopsida</taxon>
        <taxon>Liliopsida</taxon>
        <taxon>Acoraceae</taxon>
        <taxon>Acorus</taxon>
    </lineage>
</organism>
<evidence type="ECO:0000313" key="6">
    <source>
        <dbReference type="EMBL" id="KAK1283392.1"/>
    </source>
</evidence>
<dbReference type="GO" id="GO:0006887">
    <property type="term" value="P:exocytosis"/>
    <property type="evidence" value="ECO:0007669"/>
    <property type="project" value="UniProtKB-KW"/>
</dbReference>
<comment type="caution">
    <text evidence="6">The sequence shown here is derived from an EMBL/GenBank/DDBJ whole genome shotgun (WGS) entry which is preliminary data.</text>
</comment>
<evidence type="ECO:0000256" key="2">
    <source>
        <dbReference type="ARBA" id="ARBA00022448"/>
    </source>
</evidence>
<comment type="similarity">
    <text evidence="1 3">Belongs to the EXO70 family.</text>
</comment>
<dbReference type="PANTHER" id="PTHR12542:SF96">
    <property type="entry name" value="EXOCYST COMPLEX COMPONENT EXO70B1"/>
    <property type="match status" value="1"/>
</dbReference>
<evidence type="ECO:0000256" key="3">
    <source>
        <dbReference type="RuleBase" id="RU365026"/>
    </source>
</evidence>
<dbReference type="InterPro" id="IPR046364">
    <property type="entry name" value="Exo70_C"/>
</dbReference>
<dbReference type="SUPFAM" id="SSF74788">
    <property type="entry name" value="Cullin repeat-like"/>
    <property type="match status" value="1"/>
</dbReference>